<reference evidence="2 3" key="1">
    <citation type="submission" date="2016-07" db="EMBL/GenBank/DDBJ databases">
        <title>Multiple horizontal gene transfer events from other fungi enriched the ability of initially mycotrophic Trichoderma (Ascomycota) to feed on dead plant biomass.</title>
        <authorList>
            <consortium name="DOE Joint Genome Institute"/>
            <person name="Aerts A."/>
            <person name="Atanasova L."/>
            <person name="Chenthamara K."/>
            <person name="Zhang J."/>
            <person name="Grujic M."/>
            <person name="Henrissat B."/>
            <person name="Kuo A."/>
            <person name="Salamov A."/>
            <person name="Lipzen A."/>
            <person name="Labutti K."/>
            <person name="Barry K."/>
            <person name="Miao Y."/>
            <person name="Rahimi M.J."/>
            <person name="Shen Q."/>
            <person name="Grigoriev I.V."/>
            <person name="Kubicek C.P."/>
            <person name="Druzhinina I.S."/>
        </authorList>
    </citation>
    <scope>NUCLEOTIDE SEQUENCE [LARGE SCALE GENOMIC DNA]</scope>
    <source>
        <strain evidence="2 3">CBS 226.95</strain>
    </source>
</reference>
<evidence type="ECO:0000256" key="1">
    <source>
        <dbReference type="SAM" id="Phobius"/>
    </source>
</evidence>
<evidence type="ECO:0000313" key="2">
    <source>
        <dbReference type="EMBL" id="PTB51316.1"/>
    </source>
</evidence>
<dbReference type="AlphaFoldDB" id="A0A2T4A2N0"/>
<sequence length="225" mass="24976">MRACSHVLLQRCRCAQCPSLSILPRCYFVSRDDSSLEAAGFGFFFSGQIHGAASFPGLSKQRLVGITRTYSRWYCSLLSPTAILLGTRSKSASRYTLAGGLSLSSFGSVLAGSAFLAAREKDAMLLSSWQMLFMLLFLTYILLLAQGLDRQNALPATITEKSFDSRRLNMLYLMQPVAVTVSIGRYKNWPEKPISLLDWWTRHGPNAARGRKFSVECTNSAVPRL</sequence>
<organism evidence="2 3">
    <name type="scientific">Trichoderma harzianum CBS 226.95</name>
    <dbReference type="NCBI Taxonomy" id="983964"/>
    <lineage>
        <taxon>Eukaryota</taxon>
        <taxon>Fungi</taxon>
        <taxon>Dikarya</taxon>
        <taxon>Ascomycota</taxon>
        <taxon>Pezizomycotina</taxon>
        <taxon>Sordariomycetes</taxon>
        <taxon>Hypocreomycetidae</taxon>
        <taxon>Hypocreales</taxon>
        <taxon>Hypocreaceae</taxon>
        <taxon>Trichoderma</taxon>
    </lineage>
</organism>
<keyword evidence="3" id="KW-1185">Reference proteome</keyword>
<gene>
    <name evidence="2" type="ORF">M431DRAFT_239491</name>
</gene>
<name>A0A2T4A2N0_TRIHA</name>
<dbReference type="EMBL" id="KZ679686">
    <property type="protein sequence ID" value="PTB51316.1"/>
    <property type="molecule type" value="Genomic_DNA"/>
</dbReference>
<dbReference type="Proteomes" id="UP000241690">
    <property type="component" value="Unassembled WGS sequence"/>
</dbReference>
<feature type="transmembrane region" description="Helical" evidence="1">
    <location>
        <begin position="129"/>
        <end position="148"/>
    </location>
</feature>
<keyword evidence="1" id="KW-0812">Transmembrane</keyword>
<accession>A0A2T4A2N0</accession>
<keyword evidence="1" id="KW-1133">Transmembrane helix</keyword>
<proteinExistence type="predicted"/>
<dbReference type="RefSeq" id="XP_024770993.1">
    <property type="nucleotide sequence ID" value="XM_024913710.1"/>
</dbReference>
<dbReference type="GeneID" id="36622273"/>
<protein>
    <submittedName>
        <fullName evidence="2">Uncharacterized protein</fullName>
    </submittedName>
</protein>
<evidence type="ECO:0000313" key="3">
    <source>
        <dbReference type="Proteomes" id="UP000241690"/>
    </source>
</evidence>
<feature type="transmembrane region" description="Helical" evidence="1">
    <location>
        <begin position="95"/>
        <end position="117"/>
    </location>
</feature>
<keyword evidence="1" id="KW-0472">Membrane</keyword>